<protein>
    <recommendedName>
        <fullName evidence="5">Glutathione S-transferase</fullName>
    </recommendedName>
</protein>
<comment type="caution">
    <text evidence="3">The sequence shown here is derived from an EMBL/GenBank/DDBJ whole genome shotgun (WGS) entry which is preliminary data.</text>
</comment>
<dbReference type="PANTHER" id="PTHR43968">
    <property type="match status" value="1"/>
</dbReference>
<feature type="domain" description="GST C-terminal" evidence="2">
    <location>
        <begin position="45"/>
        <end position="184"/>
    </location>
</feature>
<dbReference type="PROSITE" id="PS50404">
    <property type="entry name" value="GST_NTER"/>
    <property type="match status" value="1"/>
</dbReference>
<dbReference type="STRING" id="314344.AL013_03895"/>
<dbReference type="AlphaFoldDB" id="Q0F3N3"/>
<evidence type="ECO:0008006" key="5">
    <source>
        <dbReference type="Google" id="ProtNLM"/>
    </source>
</evidence>
<dbReference type="PROSITE" id="PS50405">
    <property type="entry name" value="GST_CTER"/>
    <property type="match status" value="1"/>
</dbReference>
<keyword evidence="4" id="KW-1185">Reference proteome</keyword>
<dbReference type="InterPro" id="IPR004045">
    <property type="entry name" value="Glutathione_S-Trfase_N"/>
</dbReference>
<evidence type="ECO:0000259" key="1">
    <source>
        <dbReference type="PROSITE" id="PS50404"/>
    </source>
</evidence>
<dbReference type="InterPro" id="IPR010987">
    <property type="entry name" value="Glutathione-S-Trfase_C-like"/>
</dbReference>
<feature type="domain" description="GST N-terminal" evidence="1">
    <location>
        <begin position="1"/>
        <end position="62"/>
    </location>
</feature>
<dbReference type="Gene3D" id="3.40.30.10">
    <property type="entry name" value="Glutaredoxin"/>
    <property type="match status" value="1"/>
</dbReference>
<dbReference type="InterPro" id="IPR036249">
    <property type="entry name" value="Thioredoxin-like_sf"/>
</dbReference>
<name>Q0F3N3_9PROT</name>
<dbReference type="CDD" id="cd03196">
    <property type="entry name" value="GST_C_5"/>
    <property type="match status" value="1"/>
</dbReference>
<accession>Q0F3N3</accession>
<dbReference type="PANTHER" id="PTHR43968:SF6">
    <property type="entry name" value="GLUTATHIONE S-TRANSFERASE OMEGA"/>
    <property type="match status" value="1"/>
</dbReference>
<dbReference type="GO" id="GO:0005737">
    <property type="term" value="C:cytoplasm"/>
    <property type="evidence" value="ECO:0007669"/>
    <property type="project" value="TreeGrafter"/>
</dbReference>
<dbReference type="EMBL" id="AATS01000001">
    <property type="protein sequence ID" value="EAU55908.1"/>
    <property type="molecule type" value="Genomic_DNA"/>
</dbReference>
<dbReference type="SUPFAM" id="SSF52833">
    <property type="entry name" value="Thioredoxin-like"/>
    <property type="match status" value="1"/>
</dbReference>
<dbReference type="eggNOG" id="COG0625">
    <property type="taxonomic scope" value="Bacteria"/>
</dbReference>
<reference evidence="3 4" key="1">
    <citation type="submission" date="2006-09" db="EMBL/GenBank/DDBJ databases">
        <authorList>
            <person name="Emerson D."/>
            <person name="Ferriera S."/>
            <person name="Johnson J."/>
            <person name="Kravitz S."/>
            <person name="Halpern A."/>
            <person name="Remington K."/>
            <person name="Beeson K."/>
            <person name="Tran B."/>
            <person name="Rogers Y.-H."/>
            <person name="Friedman R."/>
            <person name="Venter J.C."/>
        </authorList>
    </citation>
    <scope>NUCLEOTIDE SEQUENCE [LARGE SCALE GENOMIC DNA]</scope>
    <source>
        <strain evidence="3 4">PV-1</strain>
    </source>
</reference>
<dbReference type="InterPro" id="IPR050983">
    <property type="entry name" value="GST_Omega/HSP26"/>
</dbReference>
<dbReference type="InParanoid" id="Q0F3N3"/>
<evidence type="ECO:0000259" key="2">
    <source>
        <dbReference type="PROSITE" id="PS50405"/>
    </source>
</evidence>
<sequence length="195" mass="22335">MALLYAGVKCELREVVLRDKPAEMLEKSPKGTVPVLVLTDGAVIDESLEVMQWALIHHDPDGWLKADDLLPEIIARNDGDFKYHLDRYKYPERYAPETDAVFHRKQAERFVAELDDRLCQHRYLCGEQTSLADVALFPFIRQFAAVEPAWFAATPYGSLRAWLAAWQQSELFSAAMIRYPQWHAGDVQQLLPCNS</sequence>
<dbReference type="Pfam" id="PF13417">
    <property type="entry name" value="GST_N_3"/>
    <property type="match status" value="1"/>
</dbReference>
<evidence type="ECO:0000313" key="4">
    <source>
        <dbReference type="Proteomes" id="UP000005297"/>
    </source>
</evidence>
<organism evidence="3 4">
    <name type="scientific">Mariprofundus ferrooxydans PV-1</name>
    <dbReference type="NCBI Taxonomy" id="314345"/>
    <lineage>
        <taxon>Bacteria</taxon>
        <taxon>Pseudomonadati</taxon>
        <taxon>Pseudomonadota</taxon>
        <taxon>Candidatius Mariprofundia</taxon>
        <taxon>Mariprofundales</taxon>
        <taxon>Mariprofundaceae</taxon>
        <taxon>Mariprofundus</taxon>
    </lineage>
</organism>
<evidence type="ECO:0000313" key="3">
    <source>
        <dbReference type="EMBL" id="EAU55908.1"/>
    </source>
</evidence>
<dbReference type="InterPro" id="IPR036282">
    <property type="entry name" value="Glutathione-S-Trfase_C_sf"/>
</dbReference>
<proteinExistence type="predicted"/>
<dbReference type="SUPFAM" id="SSF47616">
    <property type="entry name" value="GST C-terminal domain-like"/>
    <property type="match status" value="1"/>
</dbReference>
<dbReference type="Gene3D" id="1.20.1050.10">
    <property type="match status" value="1"/>
</dbReference>
<dbReference type="HOGENOM" id="CLU_090620_0_0_0"/>
<dbReference type="Pfam" id="PF13410">
    <property type="entry name" value="GST_C_2"/>
    <property type="match status" value="1"/>
</dbReference>
<dbReference type="Proteomes" id="UP000005297">
    <property type="component" value="Unassembled WGS sequence"/>
</dbReference>
<gene>
    <name evidence="3" type="ORF">SPV1_03788</name>
</gene>